<dbReference type="PROSITE" id="PS51257">
    <property type="entry name" value="PROKAR_LIPOPROTEIN"/>
    <property type="match status" value="1"/>
</dbReference>
<evidence type="ECO:0000259" key="1">
    <source>
        <dbReference type="Pfam" id="PF13349"/>
    </source>
</evidence>
<dbReference type="EMBL" id="JBHUEO010000092">
    <property type="protein sequence ID" value="MFD1708473.1"/>
    <property type="molecule type" value="Genomic_DNA"/>
</dbReference>
<proteinExistence type="predicted"/>
<keyword evidence="3" id="KW-1185">Reference proteome</keyword>
<evidence type="ECO:0000313" key="2">
    <source>
        <dbReference type="EMBL" id="MFD1708473.1"/>
    </source>
</evidence>
<sequence length="281" mass="31018">MKWFIRKFLTVLVIGILAVLASGCFGNYFKNQSEKIELKETLEAEEINEITIDGELAEIHIHTHDQNKITAEVTGKTSNNLVTDFQVDTSGKSAIIKLSQDQKSPISLNFSEPKLNVYIPDKMYETLILRTAFGDLTSEQKLLSKRININADEGNIVLNGYQGEVIKGNINLGNITLHSIDASFDLETAEGDVNVSLNTGLKGKNQINAKFGDVKIKLPKEPEILSFDLRAKFGEIHSDFSFVDTSNSDDNVLKGEIGQPATNSPTLSVITESGHITLLRH</sequence>
<name>A0ABW4KMN4_9BACI</name>
<comment type="caution">
    <text evidence="2">The sequence shown here is derived from an EMBL/GenBank/DDBJ whole genome shotgun (WGS) entry which is preliminary data.</text>
</comment>
<feature type="domain" description="DUF4097" evidence="1">
    <location>
        <begin position="170"/>
        <end position="278"/>
    </location>
</feature>
<dbReference type="InterPro" id="IPR025164">
    <property type="entry name" value="Toastrack_DUF4097"/>
</dbReference>
<dbReference type="RefSeq" id="WP_380775747.1">
    <property type="nucleotide sequence ID" value="NZ_JBHUEO010000092.1"/>
</dbReference>
<dbReference type="Gene3D" id="2.160.20.120">
    <property type="match status" value="1"/>
</dbReference>
<reference evidence="3" key="1">
    <citation type="journal article" date="2019" name="Int. J. Syst. Evol. Microbiol.">
        <title>The Global Catalogue of Microorganisms (GCM) 10K type strain sequencing project: providing services to taxonomists for standard genome sequencing and annotation.</title>
        <authorList>
            <consortium name="The Broad Institute Genomics Platform"/>
            <consortium name="The Broad Institute Genome Sequencing Center for Infectious Disease"/>
            <person name="Wu L."/>
            <person name="Ma J."/>
        </authorList>
    </citation>
    <scope>NUCLEOTIDE SEQUENCE [LARGE SCALE GENOMIC DNA]</scope>
    <source>
        <strain evidence="3">CGMCC 1.12295</strain>
    </source>
</reference>
<dbReference type="Proteomes" id="UP001597301">
    <property type="component" value="Unassembled WGS sequence"/>
</dbReference>
<organism evidence="2 3">
    <name type="scientific">Siminovitchia sediminis</name>
    <dbReference type="NCBI Taxonomy" id="1274353"/>
    <lineage>
        <taxon>Bacteria</taxon>
        <taxon>Bacillati</taxon>
        <taxon>Bacillota</taxon>
        <taxon>Bacilli</taxon>
        <taxon>Bacillales</taxon>
        <taxon>Bacillaceae</taxon>
        <taxon>Siminovitchia</taxon>
    </lineage>
</organism>
<dbReference type="Pfam" id="PF13349">
    <property type="entry name" value="DUF4097"/>
    <property type="match status" value="1"/>
</dbReference>
<protein>
    <submittedName>
        <fullName evidence="2">DUF4097 family beta strand repeat-containing protein</fullName>
    </submittedName>
</protein>
<evidence type="ECO:0000313" key="3">
    <source>
        <dbReference type="Proteomes" id="UP001597301"/>
    </source>
</evidence>
<accession>A0ABW4KMN4</accession>
<gene>
    <name evidence="2" type="ORF">ACFSCZ_17470</name>
</gene>